<protein>
    <submittedName>
        <fullName evidence="1">Uncharacterized protein</fullName>
    </submittedName>
</protein>
<accession>A0ABQ9FW41</accession>
<name>A0ABQ9FW41_TEGGR</name>
<evidence type="ECO:0000313" key="1">
    <source>
        <dbReference type="EMBL" id="KAJ8319918.1"/>
    </source>
</evidence>
<dbReference type="Proteomes" id="UP001217089">
    <property type="component" value="Unassembled WGS sequence"/>
</dbReference>
<proteinExistence type="predicted"/>
<comment type="caution">
    <text evidence="1">The sequence shown here is derived from an EMBL/GenBank/DDBJ whole genome shotgun (WGS) entry which is preliminary data.</text>
</comment>
<sequence length="113" mass="12277">MTGKAPAANLSFSTPPPASIVAGVGFNIEVEILDKDGERLTEQTATQLVMVNNADIKPKIGANCPIEPNIILEIRDSSDCYNNNELYIGTFIDHYRAGHSGDNGPWLDSFKKL</sequence>
<evidence type="ECO:0000313" key="2">
    <source>
        <dbReference type="Proteomes" id="UP001217089"/>
    </source>
</evidence>
<organism evidence="1 2">
    <name type="scientific">Tegillarca granosa</name>
    <name type="common">Malaysian cockle</name>
    <name type="synonym">Anadara granosa</name>
    <dbReference type="NCBI Taxonomy" id="220873"/>
    <lineage>
        <taxon>Eukaryota</taxon>
        <taxon>Metazoa</taxon>
        <taxon>Spiralia</taxon>
        <taxon>Lophotrochozoa</taxon>
        <taxon>Mollusca</taxon>
        <taxon>Bivalvia</taxon>
        <taxon>Autobranchia</taxon>
        <taxon>Pteriomorphia</taxon>
        <taxon>Arcoida</taxon>
        <taxon>Arcoidea</taxon>
        <taxon>Arcidae</taxon>
        <taxon>Tegillarca</taxon>
    </lineage>
</organism>
<dbReference type="EMBL" id="JARBDR010000141">
    <property type="protein sequence ID" value="KAJ8319918.1"/>
    <property type="molecule type" value="Genomic_DNA"/>
</dbReference>
<gene>
    <name evidence="1" type="ORF">KUTeg_001505</name>
</gene>
<keyword evidence="2" id="KW-1185">Reference proteome</keyword>
<reference evidence="1 2" key="1">
    <citation type="submission" date="2022-12" db="EMBL/GenBank/DDBJ databases">
        <title>Chromosome-level genome of Tegillarca granosa.</title>
        <authorList>
            <person name="Kim J."/>
        </authorList>
    </citation>
    <scope>NUCLEOTIDE SEQUENCE [LARGE SCALE GENOMIC DNA]</scope>
    <source>
        <strain evidence="1">Teg-2019</strain>
        <tissue evidence="1">Adductor muscle</tissue>
    </source>
</reference>